<keyword evidence="3" id="KW-1185">Reference proteome</keyword>
<organism evidence="2 3">
    <name type="scientific">Sphingobacterium gobiense</name>
    <dbReference type="NCBI Taxonomy" id="1382456"/>
    <lineage>
        <taxon>Bacteria</taxon>
        <taxon>Pseudomonadati</taxon>
        <taxon>Bacteroidota</taxon>
        <taxon>Sphingobacteriia</taxon>
        <taxon>Sphingobacteriales</taxon>
        <taxon>Sphingobacteriaceae</taxon>
        <taxon>Sphingobacterium</taxon>
    </lineage>
</organism>
<dbReference type="Proteomes" id="UP000238642">
    <property type="component" value="Unassembled WGS sequence"/>
</dbReference>
<proteinExistence type="predicted"/>
<gene>
    <name evidence="2" type="ORF">C5749_06345</name>
</gene>
<evidence type="ECO:0000256" key="1">
    <source>
        <dbReference type="SAM" id="Phobius"/>
    </source>
</evidence>
<accession>A0A2S9JU62</accession>
<name>A0A2S9JU62_9SPHI</name>
<keyword evidence="1" id="KW-0812">Transmembrane</keyword>
<sequence>MNTQKINYQEVKGWGIDADPLNEPTYPMKEGDAEDKITIWERPDQQQASMEVLTSNERATIPAVFGQTIAPQGISGHIRRYAFNHSESRYRHWIPLLIADRINEIEGIIDDFKHGKAPHILLEKGWRARWKLNKKSVMKKAGIGLLLAVTAAVLVKRKPS</sequence>
<keyword evidence="1" id="KW-1133">Transmembrane helix</keyword>
<evidence type="ECO:0000313" key="3">
    <source>
        <dbReference type="Proteomes" id="UP000238642"/>
    </source>
</evidence>
<reference evidence="2 3" key="1">
    <citation type="submission" date="2018-02" db="EMBL/GenBank/DDBJ databases">
        <title>The draft genome of Sphingobacterium gobiense H7.</title>
        <authorList>
            <person name="Li L."/>
            <person name="Liu L."/>
            <person name="Zhang X."/>
            <person name="Wang T."/>
            <person name="Liang L."/>
        </authorList>
    </citation>
    <scope>NUCLEOTIDE SEQUENCE [LARGE SCALE GENOMIC DNA]</scope>
    <source>
        <strain evidence="2 3">ACCC 05757</strain>
    </source>
</reference>
<evidence type="ECO:0000313" key="2">
    <source>
        <dbReference type="EMBL" id="PRD56837.1"/>
    </source>
</evidence>
<keyword evidence="1" id="KW-0472">Membrane</keyword>
<comment type="caution">
    <text evidence="2">The sequence shown here is derived from an EMBL/GenBank/DDBJ whole genome shotgun (WGS) entry which is preliminary data.</text>
</comment>
<protein>
    <submittedName>
        <fullName evidence="2">Uncharacterized protein</fullName>
    </submittedName>
</protein>
<feature type="transmembrane region" description="Helical" evidence="1">
    <location>
        <begin position="137"/>
        <end position="155"/>
    </location>
</feature>
<dbReference type="RefSeq" id="WP_105724040.1">
    <property type="nucleotide sequence ID" value="NZ_PVBS01000001.1"/>
</dbReference>
<dbReference type="EMBL" id="PVBS01000001">
    <property type="protein sequence ID" value="PRD56837.1"/>
    <property type="molecule type" value="Genomic_DNA"/>
</dbReference>
<dbReference type="AlphaFoldDB" id="A0A2S9JU62"/>
<dbReference type="OrthoDB" id="6021991at2"/>